<evidence type="ECO:0000313" key="1">
    <source>
        <dbReference type="EMBL" id="KAJ8015284.1"/>
    </source>
</evidence>
<proteinExistence type="predicted"/>
<accession>A0ACC2HH08</accession>
<reference evidence="1" key="1">
    <citation type="submission" date="2021-05" db="EMBL/GenBank/DDBJ databases">
        <authorList>
            <person name="Pan Q."/>
            <person name="Jouanno E."/>
            <person name="Zahm M."/>
            <person name="Klopp C."/>
            <person name="Cabau C."/>
            <person name="Louis A."/>
            <person name="Berthelot C."/>
            <person name="Parey E."/>
            <person name="Roest Crollius H."/>
            <person name="Montfort J."/>
            <person name="Robinson-Rechavi M."/>
            <person name="Bouchez O."/>
            <person name="Lampietro C."/>
            <person name="Lopez Roques C."/>
            <person name="Donnadieu C."/>
            <person name="Postlethwait J."/>
            <person name="Bobe J."/>
            <person name="Dillon D."/>
            <person name="Chandos A."/>
            <person name="von Hippel F."/>
            <person name="Guiguen Y."/>
        </authorList>
    </citation>
    <scope>NUCLEOTIDE SEQUENCE</scope>
    <source>
        <strain evidence="1">YG-Jan2019</strain>
    </source>
</reference>
<comment type="caution">
    <text evidence="1">The sequence shown here is derived from an EMBL/GenBank/DDBJ whole genome shotgun (WGS) entry which is preliminary data.</text>
</comment>
<keyword evidence="2" id="KW-1185">Reference proteome</keyword>
<gene>
    <name evidence="1" type="ORF">DPEC_G00024520</name>
</gene>
<protein>
    <submittedName>
        <fullName evidence="1">Uncharacterized protein</fullName>
    </submittedName>
</protein>
<organism evidence="1 2">
    <name type="scientific">Dallia pectoralis</name>
    <name type="common">Alaska blackfish</name>
    <dbReference type="NCBI Taxonomy" id="75939"/>
    <lineage>
        <taxon>Eukaryota</taxon>
        <taxon>Metazoa</taxon>
        <taxon>Chordata</taxon>
        <taxon>Craniata</taxon>
        <taxon>Vertebrata</taxon>
        <taxon>Euteleostomi</taxon>
        <taxon>Actinopterygii</taxon>
        <taxon>Neopterygii</taxon>
        <taxon>Teleostei</taxon>
        <taxon>Protacanthopterygii</taxon>
        <taxon>Esociformes</taxon>
        <taxon>Umbridae</taxon>
        <taxon>Dallia</taxon>
    </lineage>
</organism>
<sequence length="74" mass="7892">MLTPVSASRSSRDWRTGGHIQAVHLGEVECTGGLQSEQTMKPSENDEPTMISHSSSDSDIELIQSLPSGLGVQP</sequence>
<dbReference type="EMBL" id="CM055729">
    <property type="protein sequence ID" value="KAJ8015284.1"/>
    <property type="molecule type" value="Genomic_DNA"/>
</dbReference>
<evidence type="ECO:0000313" key="2">
    <source>
        <dbReference type="Proteomes" id="UP001157502"/>
    </source>
</evidence>
<name>A0ACC2HH08_DALPE</name>
<dbReference type="Proteomes" id="UP001157502">
    <property type="component" value="Chromosome 2"/>
</dbReference>